<evidence type="ECO:0000313" key="3">
    <source>
        <dbReference type="EMBL" id="QJH99303.1"/>
    </source>
</evidence>
<organism evidence="2">
    <name type="scientific">viral metagenome</name>
    <dbReference type="NCBI Taxonomy" id="1070528"/>
    <lineage>
        <taxon>unclassified sequences</taxon>
        <taxon>metagenomes</taxon>
        <taxon>organismal metagenomes</taxon>
    </lineage>
</organism>
<feature type="region of interest" description="Disordered" evidence="1">
    <location>
        <begin position="56"/>
        <end position="79"/>
    </location>
</feature>
<accession>A0A6H1ZEM5</accession>
<dbReference type="AlphaFoldDB" id="A0A6H1ZEM5"/>
<protein>
    <submittedName>
        <fullName evidence="2">Uncharacterized protein</fullName>
    </submittedName>
</protein>
<gene>
    <name evidence="2" type="ORF">TM448A00285_0049</name>
    <name evidence="3" type="ORF">TM448B01549_0004</name>
</gene>
<reference evidence="2" key="1">
    <citation type="submission" date="2020-03" db="EMBL/GenBank/DDBJ databases">
        <title>The deep terrestrial virosphere.</title>
        <authorList>
            <person name="Holmfeldt K."/>
            <person name="Nilsson E."/>
            <person name="Simone D."/>
            <person name="Lopez-Fernandez M."/>
            <person name="Wu X."/>
            <person name="de Brujin I."/>
            <person name="Lundin D."/>
            <person name="Andersson A."/>
            <person name="Bertilsson S."/>
            <person name="Dopson M."/>
        </authorList>
    </citation>
    <scope>NUCLEOTIDE SEQUENCE</scope>
    <source>
        <strain evidence="2">TM448A00285</strain>
        <strain evidence="3">TM448B01549</strain>
    </source>
</reference>
<evidence type="ECO:0000256" key="1">
    <source>
        <dbReference type="SAM" id="MobiDB-lite"/>
    </source>
</evidence>
<dbReference type="EMBL" id="MT143998">
    <property type="protein sequence ID" value="QJA45871.1"/>
    <property type="molecule type" value="Genomic_DNA"/>
</dbReference>
<sequence>MPLRGIGGIGGPGAEAWVTAEEAKRWVEGGYAKLATDEASVVSSSAARLGSIQPSELWPEPAGVEGDEHVVMKSKPRRR</sequence>
<evidence type="ECO:0000313" key="2">
    <source>
        <dbReference type="EMBL" id="QJA45871.1"/>
    </source>
</evidence>
<proteinExistence type="predicted"/>
<dbReference type="EMBL" id="MT144781">
    <property type="protein sequence ID" value="QJH99303.1"/>
    <property type="molecule type" value="Genomic_DNA"/>
</dbReference>
<name>A0A6H1ZEM5_9ZZZZ</name>